<keyword evidence="10" id="KW-0720">Serine protease</keyword>
<dbReference type="InterPro" id="IPR043504">
    <property type="entry name" value="Peptidase_S1_PA_chymotrypsin"/>
</dbReference>
<keyword evidence="9" id="KW-0378">Hydrolase</keyword>
<accession>A0A7U3TP79</accession>
<comment type="subcellular location">
    <subcellularLocation>
        <location evidence="1">Membrane</location>
        <topology evidence="1">Multi-pass membrane protein</topology>
    </subcellularLocation>
</comment>
<evidence type="ECO:0000256" key="2">
    <source>
        <dbReference type="ARBA" id="ARBA00022484"/>
    </source>
</evidence>
<comment type="catalytic activity">
    <reaction evidence="14">
        <text>RNA(n) + a ribonucleoside 5'-triphosphate = RNA(n+1) + diphosphate</text>
        <dbReference type="Rhea" id="RHEA:21248"/>
        <dbReference type="Rhea" id="RHEA-COMP:14527"/>
        <dbReference type="Rhea" id="RHEA-COMP:17342"/>
        <dbReference type="ChEBI" id="CHEBI:33019"/>
        <dbReference type="ChEBI" id="CHEBI:61557"/>
        <dbReference type="ChEBI" id="CHEBI:140395"/>
        <dbReference type="EC" id="2.7.7.48"/>
    </reaction>
</comment>
<evidence type="ECO:0000259" key="17">
    <source>
        <dbReference type="PROSITE" id="PS50507"/>
    </source>
</evidence>
<evidence type="ECO:0000256" key="11">
    <source>
        <dbReference type="ARBA" id="ARBA00022953"/>
    </source>
</evidence>
<feature type="transmembrane region" description="Helical" evidence="16">
    <location>
        <begin position="138"/>
        <end position="165"/>
    </location>
</feature>
<dbReference type="InterPro" id="IPR043502">
    <property type="entry name" value="DNA/RNA_pol_sf"/>
</dbReference>
<keyword evidence="12 16" id="KW-1133">Transmembrane helix</keyword>
<evidence type="ECO:0000256" key="1">
    <source>
        <dbReference type="ARBA" id="ARBA00004141"/>
    </source>
</evidence>
<feature type="region of interest" description="Disordered" evidence="15">
    <location>
        <begin position="557"/>
        <end position="583"/>
    </location>
</feature>
<keyword evidence="6" id="KW-0548">Nucleotidyltransferase</keyword>
<dbReference type="InterPro" id="IPR001795">
    <property type="entry name" value="RNA-dir_pol_luteovirus"/>
</dbReference>
<dbReference type="GO" id="GO:0006508">
    <property type="term" value="P:proteolysis"/>
    <property type="evidence" value="ECO:0007669"/>
    <property type="project" value="UniProtKB-KW"/>
</dbReference>
<proteinExistence type="predicted"/>
<keyword evidence="3" id="KW-0645">Protease</keyword>
<organism evidence="19 20">
    <name type="scientific">Pod pepper vein yellows virus</name>
    <dbReference type="NCBI Taxonomy" id="2805088"/>
    <lineage>
        <taxon>Viruses</taxon>
        <taxon>Riboviria</taxon>
        <taxon>Orthornavirae</taxon>
        <taxon>Pisuviricota</taxon>
        <taxon>Pisoniviricetes</taxon>
        <taxon>Sobelivirales</taxon>
        <taxon>Solemoviridae</taxon>
        <taxon>Polerovirus</taxon>
        <taxon>Polerovirus PPEVYV</taxon>
    </lineage>
</organism>
<dbReference type="GO" id="GO:0016020">
    <property type="term" value="C:membrane"/>
    <property type="evidence" value="ECO:0007669"/>
    <property type="project" value="UniProtKB-SubCell"/>
</dbReference>
<dbReference type="SUPFAM" id="SSF56672">
    <property type="entry name" value="DNA/RNA polymerases"/>
    <property type="match status" value="1"/>
</dbReference>
<dbReference type="Proteomes" id="UP001240591">
    <property type="component" value="Segment"/>
</dbReference>
<evidence type="ECO:0000256" key="13">
    <source>
        <dbReference type="ARBA" id="ARBA00023136"/>
    </source>
</evidence>
<dbReference type="GO" id="GO:0003968">
    <property type="term" value="F:RNA-directed RNA polymerase activity"/>
    <property type="evidence" value="ECO:0007669"/>
    <property type="project" value="UniProtKB-KW"/>
</dbReference>
<evidence type="ECO:0000256" key="15">
    <source>
        <dbReference type="SAM" id="MobiDB-lite"/>
    </source>
</evidence>
<dbReference type="InterPro" id="IPR007094">
    <property type="entry name" value="RNA-dir_pol_PSvirus"/>
</dbReference>
<evidence type="ECO:0000256" key="7">
    <source>
        <dbReference type="ARBA" id="ARBA00022741"/>
    </source>
</evidence>
<dbReference type="GO" id="GO:0006351">
    <property type="term" value="P:DNA-templated transcription"/>
    <property type="evidence" value="ECO:0007669"/>
    <property type="project" value="InterPro"/>
</dbReference>
<feature type="domain" description="Peptidase S39" evidence="18">
    <location>
        <begin position="213"/>
        <end position="407"/>
    </location>
</feature>
<evidence type="ECO:0000256" key="5">
    <source>
        <dbReference type="ARBA" id="ARBA00022692"/>
    </source>
</evidence>
<evidence type="ECO:0000256" key="8">
    <source>
        <dbReference type="ARBA" id="ARBA00022758"/>
    </source>
</evidence>
<protein>
    <submittedName>
        <fullName evidence="19">P1-P2 fusion protein</fullName>
    </submittedName>
</protein>
<keyword evidence="2" id="KW-0696">RNA-directed RNA polymerase</keyword>
<dbReference type="Gene3D" id="2.40.10.10">
    <property type="entry name" value="Trypsin-like serine proteases"/>
    <property type="match status" value="2"/>
</dbReference>
<name>A0A7U3TP79_9VIRU</name>
<evidence type="ECO:0000256" key="3">
    <source>
        <dbReference type="ARBA" id="ARBA00022670"/>
    </source>
</evidence>
<evidence type="ECO:0000256" key="6">
    <source>
        <dbReference type="ARBA" id="ARBA00022695"/>
    </source>
</evidence>
<evidence type="ECO:0000256" key="14">
    <source>
        <dbReference type="ARBA" id="ARBA00048744"/>
    </source>
</evidence>
<evidence type="ECO:0000313" key="19">
    <source>
        <dbReference type="EMBL" id="QQW55668.1"/>
    </source>
</evidence>
<evidence type="ECO:0000256" key="12">
    <source>
        <dbReference type="ARBA" id="ARBA00022989"/>
    </source>
</evidence>
<keyword evidence="4" id="KW-0808">Transferase</keyword>
<dbReference type="GO" id="GO:0003723">
    <property type="term" value="F:RNA binding"/>
    <property type="evidence" value="ECO:0007669"/>
    <property type="project" value="InterPro"/>
</dbReference>
<dbReference type="InterPro" id="IPR000382">
    <property type="entry name" value="Peptidase_S39B_luteovirus"/>
</dbReference>
<dbReference type="PROSITE" id="PS50507">
    <property type="entry name" value="RDRP_SSRNA_POS"/>
    <property type="match status" value="1"/>
</dbReference>
<keyword evidence="13 16" id="KW-0472">Membrane</keyword>
<evidence type="ECO:0000259" key="18">
    <source>
        <dbReference type="PROSITE" id="PS51868"/>
    </source>
</evidence>
<dbReference type="InterPro" id="IPR009003">
    <property type="entry name" value="Peptidase_S1_PA"/>
</dbReference>
<dbReference type="GO" id="GO:0004252">
    <property type="term" value="F:serine-type endopeptidase activity"/>
    <property type="evidence" value="ECO:0007669"/>
    <property type="project" value="InterPro"/>
</dbReference>
<dbReference type="GO" id="GO:0000166">
    <property type="term" value="F:nucleotide binding"/>
    <property type="evidence" value="ECO:0007669"/>
    <property type="project" value="UniProtKB-KW"/>
</dbReference>
<keyword evidence="7" id="KW-0547">Nucleotide-binding</keyword>
<evidence type="ECO:0000313" key="20">
    <source>
        <dbReference type="Proteomes" id="UP001240591"/>
    </source>
</evidence>
<evidence type="ECO:0000256" key="9">
    <source>
        <dbReference type="ARBA" id="ARBA00022801"/>
    </source>
</evidence>
<dbReference type="PROSITE" id="PS51868">
    <property type="entry name" value="PEPTIDASE_S39"/>
    <property type="match status" value="1"/>
</dbReference>
<dbReference type="GO" id="GO:0039694">
    <property type="term" value="P:viral RNA genome replication"/>
    <property type="evidence" value="ECO:0007669"/>
    <property type="project" value="InterPro"/>
</dbReference>
<keyword evidence="20" id="KW-1185">Reference proteome</keyword>
<dbReference type="Pfam" id="PF02123">
    <property type="entry name" value="RdRP_4"/>
    <property type="match status" value="1"/>
</dbReference>
<sequence>MQLQTIFFALFVLSSLSFSAANAPLWQGMLRKGTPNGNISEFPGWPFSAELTLLPAVEERFLPPPGSKPIIISEPHEPTLRDALDLLWQVISRDSRRLSSKAQKNFQDSCAYGLTTAKAWSKRALQSFLWTVVSLWSFGIWVIVSWIFFLVTTFTMPVVCLALLYACTEFMVKALQWMFTGWPTCLALLILKAGKNIFTVPRFRRNYSEEKQVKGFISLKIPQSPPRGSVLLVQHEDNSHAGYASCVRLYDGTLALMTCHHVGTGVPGGKVTSMKTPNKIPLRLFTPLISSEKGDFMLMSGPPNWESLLGCKGAHFVSASQLAKSKMRFFFIEKNEWMADHGEIVGPRDHWFATTLCNSEPGHSGTPIFNGKTIVGVHAGGENEQNFNVMATIPPVPGLTTPQYVFETTAPQGRVFTDEDLSEMMKSVTSYPQLEKFKSHTGKNWADDEDFETEVKSKPAPAPVAQEAKSKSGAEEAPPVSKIPAVVPTSSRVGKRERQSCLPNQQQHCPEERRGQESRGSGRKGPRTAHPLKASRISRRRRKIFREAFGEIGGENRPLYYRKESGGSSGPEGHEETPGKPAAQTTAENFQRYFEGSYKWEVSASSQEIPGFQQCGSLPQYYHPKQIKGSEWGTQLIKDHPELGEKVSGFGWPTVGPQAEVTSLTLQAERWLQRAQSAKIPSSEDRERVINKTVEAYSNVKTYGPTATRGNKLEWRQFLEDFKSAVFSLELDAGIGVPYIAYGRPTHKGWVEDPKLLPVLARLTFNRLQKMLEVESSNMSAEELVQAGLCDPIRTFVKREPHKQSKLDEGRYRLIMSVSLVDQLVARVLFQNQNKREIALWRANPSKPGFGLSTDEQVLEFVQALAAQVEVPPEEVITSWEKYLVPTDCSGFDWSVAEWMLYDDMVVRNKLTLDLNPTTEKLRSAWLKCICNSVLCLSDGTLLAQRVPGVQKSGSYNTSSSNSRIRVMAAYHCGADWAMAMGDDALESVNTNLEVYKDLGFKVEVSGQLEFCSHIFRAPDLALPVNERKMLYKLIFGYNPGSGNLEVISNYIAACVSVLNELRHDPDSVALLHSWLVSPVLPQNN</sequence>
<dbReference type="PRINTS" id="PR00914">
    <property type="entry name" value="LVIRUSRNAPOL"/>
</dbReference>
<keyword evidence="8" id="KW-0688">Ribosomal frameshifting</keyword>
<feature type="region of interest" description="Disordered" evidence="15">
    <location>
        <begin position="440"/>
        <end position="540"/>
    </location>
</feature>
<evidence type="ECO:0000256" key="10">
    <source>
        <dbReference type="ARBA" id="ARBA00022825"/>
    </source>
</evidence>
<dbReference type="GO" id="GO:0075523">
    <property type="term" value="P:viral translational frameshifting"/>
    <property type="evidence" value="ECO:0007669"/>
    <property type="project" value="UniProtKB-KW"/>
</dbReference>
<feature type="domain" description="RdRp catalytic" evidence="17">
    <location>
        <begin position="882"/>
        <end position="997"/>
    </location>
</feature>
<dbReference type="Pfam" id="PF02122">
    <property type="entry name" value="Peptidase_S39"/>
    <property type="match status" value="1"/>
</dbReference>
<dbReference type="SUPFAM" id="SSF50494">
    <property type="entry name" value="Trypsin-like serine proteases"/>
    <property type="match status" value="1"/>
</dbReference>
<keyword evidence="11" id="KW-0693">Viral RNA replication</keyword>
<evidence type="ECO:0000256" key="4">
    <source>
        <dbReference type="ARBA" id="ARBA00022679"/>
    </source>
</evidence>
<evidence type="ECO:0000256" key="16">
    <source>
        <dbReference type="SAM" id="Phobius"/>
    </source>
</evidence>
<keyword evidence="5 16" id="KW-0812">Transmembrane</keyword>
<dbReference type="EMBL" id="MT188667">
    <property type="protein sequence ID" value="QQW55668.1"/>
    <property type="molecule type" value="Genomic_RNA"/>
</dbReference>
<reference evidence="19 20" key="1">
    <citation type="journal article" date="2021" name="Virol. J.">
        <title>Pod pepper vein yellows virus, a new recombinant polerovirus infecting Capsicum frutescens in Yunnan province, China.</title>
        <authorList>
            <person name="Zhao K.J."/>
            <person name="Yin Y.Y."/>
            <person name="Hua M.Y."/>
            <person name="Wang S.X."/>
            <person name="Mo X.H."/>
            <person name="Yuan E.P."/>
            <person name="Zheng H.Y."/>
            <person name="Lin L."/>
            <person name="Chen H.R."/>
            <person name="Lu Y.W."/>
            <person name="Chen J.P."/>
            <person name="Peng J.J."/>
            <person name="Yan F."/>
        </authorList>
    </citation>
    <scope>NUCLEOTIDE SEQUENCE [LARGE SCALE GENOMIC DNA]</scope>
    <source>
        <strain evidence="19">YN</strain>
    </source>
</reference>